<dbReference type="Pfam" id="PF01273">
    <property type="entry name" value="LBP_BPI_CETP"/>
    <property type="match status" value="1"/>
</dbReference>
<dbReference type="GO" id="GO:0005615">
    <property type="term" value="C:extracellular space"/>
    <property type="evidence" value="ECO:0007669"/>
    <property type="project" value="TreeGrafter"/>
</dbReference>
<dbReference type="STRING" id="75913.A0A0K0F3J3"/>
<evidence type="ECO:0000259" key="1">
    <source>
        <dbReference type="Pfam" id="PF01273"/>
    </source>
</evidence>
<name>A0A0K0F3J3_STRVS</name>
<keyword evidence="2" id="KW-1185">Reference proteome</keyword>
<dbReference type="InterPro" id="IPR017942">
    <property type="entry name" value="Lipid-bd_serum_glycop_N"/>
</dbReference>
<evidence type="ECO:0000313" key="2">
    <source>
        <dbReference type="Proteomes" id="UP000035680"/>
    </source>
</evidence>
<organism evidence="2 3">
    <name type="scientific">Strongyloides venezuelensis</name>
    <name type="common">Threadworm</name>
    <dbReference type="NCBI Taxonomy" id="75913"/>
    <lineage>
        <taxon>Eukaryota</taxon>
        <taxon>Metazoa</taxon>
        <taxon>Ecdysozoa</taxon>
        <taxon>Nematoda</taxon>
        <taxon>Chromadorea</taxon>
        <taxon>Rhabditida</taxon>
        <taxon>Tylenchina</taxon>
        <taxon>Panagrolaimomorpha</taxon>
        <taxon>Strongyloidoidea</taxon>
        <taxon>Strongyloididae</taxon>
        <taxon>Strongyloides</taxon>
    </lineage>
</organism>
<feature type="domain" description="Lipid-binding serum glycoprotein N-terminal" evidence="1">
    <location>
        <begin position="8"/>
        <end position="128"/>
    </location>
</feature>
<reference evidence="2" key="1">
    <citation type="submission" date="2014-07" db="EMBL/GenBank/DDBJ databases">
        <authorList>
            <person name="Martin A.A"/>
            <person name="De Silva N."/>
        </authorList>
    </citation>
    <scope>NUCLEOTIDE SEQUENCE</scope>
</reference>
<evidence type="ECO:0000313" key="3">
    <source>
        <dbReference type="WBParaSite" id="SVE_0337700.1"/>
    </source>
</evidence>
<accession>A0A0K0F3J3</accession>
<sequence length="174" mass="18933">MAGCRGNVLIYSFNLRNVNGNTIPGAQIQFSSVGLNYMAGIAIDYINSAIAKVNIPDIEGTSIDAFVGISSLNVNPNISNSSCTANFGIFDIKLHGSILDDIIDLFRKEIEKHFKEKIKEVICQEIENVKSDQGNKILKSFLLDVGLTGTFEGFYIDYAPTSNPASTTSFTIPI</sequence>
<reference evidence="3" key="2">
    <citation type="submission" date="2015-08" db="UniProtKB">
        <authorList>
            <consortium name="WormBaseParasite"/>
        </authorList>
    </citation>
    <scope>IDENTIFICATION</scope>
</reference>
<protein>
    <submittedName>
        <fullName evidence="3">BPI1 domain-containing protein</fullName>
    </submittedName>
</protein>
<dbReference type="PANTHER" id="PTHR10504:SF131">
    <property type="entry name" value="BPI2 DOMAIN-CONTAINING PROTEIN"/>
    <property type="match status" value="1"/>
</dbReference>
<dbReference type="InterPro" id="IPR032942">
    <property type="entry name" value="BPI/LBP/Plunc"/>
</dbReference>
<dbReference type="Gene3D" id="3.15.10.10">
    <property type="entry name" value="Bactericidal permeability-increasing protein, domain 1"/>
    <property type="match status" value="1"/>
</dbReference>
<dbReference type="PANTHER" id="PTHR10504">
    <property type="entry name" value="BACTERICIDAL PERMEABILITY-INCREASING BPI PROTEIN-RELATED"/>
    <property type="match status" value="1"/>
</dbReference>
<dbReference type="SUPFAM" id="SSF55394">
    <property type="entry name" value="Bactericidal permeability-increasing protein, BPI"/>
    <property type="match status" value="1"/>
</dbReference>
<dbReference type="Proteomes" id="UP000035680">
    <property type="component" value="Unassembled WGS sequence"/>
</dbReference>
<dbReference type="AlphaFoldDB" id="A0A0K0F3J3"/>
<proteinExistence type="predicted"/>
<dbReference type="InterPro" id="IPR017943">
    <property type="entry name" value="Bactericidal_perm-incr_a/b_dom"/>
</dbReference>
<dbReference type="GO" id="GO:0008289">
    <property type="term" value="F:lipid binding"/>
    <property type="evidence" value="ECO:0007669"/>
    <property type="project" value="InterPro"/>
</dbReference>
<dbReference type="WBParaSite" id="SVE_0337700.1">
    <property type="protein sequence ID" value="SVE_0337700.1"/>
    <property type="gene ID" value="SVE_0337700"/>
</dbReference>
<dbReference type="Gene3D" id="3.15.20.10">
    <property type="entry name" value="Bactericidal permeability-increasing protein, domain 2"/>
    <property type="match status" value="1"/>
</dbReference>